<reference evidence="3 4" key="1">
    <citation type="submission" date="2020-06" db="EMBL/GenBank/DDBJ databases">
        <authorList>
            <person name="Isaeva M.P."/>
            <person name="Chernysheva N.Y."/>
        </authorList>
    </citation>
    <scope>NUCLEOTIDE SEQUENCE [LARGE SCALE GENOMIC DNA]</scope>
    <source>
        <strain evidence="3 4">KMM 6746</strain>
    </source>
</reference>
<feature type="compositionally biased region" description="Polar residues" evidence="1">
    <location>
        <begin position="437"/>
        <end position="447"/>
    </location>
</feature>
<dbReference type="InterPro" id="IPR043744">
    <property type="entry name" value="DUF5689"/>
</dbReference>
<sequence length="459" mass="50550">MIGYFNLSRLLLKFTVLLTVCFCSCVKSRSYDVPPDNCVSGLVVNSTYSEVKGLYKGETLQIQDDLIIEGFVVSSDIKGNFFSVLYFQDSPVNPKEGFRIEIDVRDSHLFYPVGTKIGIKLKGLYLGKSKDVLKLGATFTSFGNVSVGRLPAAIVNEHVFRFCDGEVAIEPTVITITDLKKELTNTLVTFNDVEFEEAELGQPFAEVGVETERILTDCNDNQIVMSNSGYSDFQSEILPDGRGTVTGVLFRENDSYQISIRSTSDINFDKERCAELIDEFTSDSIFISELADPDNNASARFVELYNSSSEDISLKGWKLKRYTNANTEVSSEIDLSALTINANDFLVISPNAEEFETVYGFVPDLGVGTNSPADSNGDDNLQLVDPFGTVVDIFGVVGEDGTGTNHEFEDGSAVRLIEILKGNSIYNIEEWLVSNDSGDAGTVNQPKNAPDDFTPKNRE</sequence>
<dbReference type="Pfam" id="PF18942">
    <property type="entry name" value="DUF5689"/>
    <property type="match status" value="1"/>
</dbReference>
<gene>
    <name evidence="3" type="ORF">HW347_02210</name>
</gene>
<accession>A0ABS5W9H0</accession>
<evidence type="ECO:0000313" key="3">
    <source>
        <dbReference type="EMBL" id="MBT2160058.1"/>
    </source>
</evidence>
<feature type="region of interest" description="Disordered" evidence="1">
    <location>
        <begin position="437"/>
        <end position="459"/>
    </location>
</feature>
<keyword evidence="4" id="KW-1185">Reference proteome</keyword>
<evidence type="ECO:0000259" key="2">
    <source>
        <dbReference type="PROSITE" id="PS51841"/>
    </source>
</evidence>
<reference evidence="4" key="2">
    <citation type="submission" date="2023-07" db="EMBL/GenBank/DDBJ databases">
        <title>Zobellia barbeyronii sp. nov., a new marine flavobacterium, isolated from green and red algae.</title>
        <authorList>
            <person name="Nedashkovskaya O.I."/>
            <person name="Otstavnykh N."/>
            <person name="Zhukova N."/>
            <person name="Guzev K."/>
            <person name="Chausova V."/>
            <person name="Tekutyeva L."/>
            <person name="Mikhailov V."/>
            <person name="Isaeva M."/>
        </authorList>
    </citation>
    <scope>NUCLEOTIDE SEQUENCE [LARGE SCALE GENOMIC DNA]</scope>
    <source>
        <strain evidence="4">KMM 6746</strain>
    </source>
</reference>
<dbReference type="Proteomes" id="UP000740413">
    <property type="component" value="Unassembled WGS sequence"/>
</dbReference>
<name>A0ABS5W9H0_9FLAO</name>
<evidence type="ECO:0000313" key="4">
    <source>
        <dbReference type="Proteomes" id="UP000740413"/>
    </source>
</evidence>
<dbReference type="EMBL" id="JACATN010000001">
    <property type="protein sequence ID" value="MBT2160058.1"/>
    <property type="molecule type" value="Genomic_DNA"/>
</dbReference>
<dbReference type="InterPro" id="IPR001322">
    <property type="entry name" value="Lamin_tail_dom"/>
</dbReference>
<protein>
    <submittedName>
        <fullName evidence="3">Lamin tail domain-containing protein</fullName>
    </submittedName>
</protein>
<dbReference type="Pfam" id="PF00932">
    <property type="entry name" value="LTD"/>
    <property type="match status" value="1"/>
</dbReference>
<proteinExistence type="predicted"/>
<dbReference type="InterPro" id="IPR036415">
    <property type="entry name" value="Lamin_tail_dom_sf"/>
</dbReference>
<feature type="domain" description="LTD" evidence="2">
    <location>
        <begin position="280"/>
        <end position="398"/>
    </location>
</feature>
<dbReference type="Gene3D" id="2.60.40.1260">
    <property type="entry name" value="Lamin Tail domain"/>
    <property type="match status" value="1"/>
</dbReference>
<organism evidence="3 4">
    <name type="scientific">Zobellia barbeyronii</name>
    <dbReference type="NCBI Taxonomy" id="2748009"/>
    <lineage>
        <taxon>Bacteria</taxon>
        <taxon>Pseudomonadati</taxon>
        <taxon>Bacteroidota</taxon>
        <taxon>Flavobacteriia</taxon>
        <taxon>Flavobacteriales</taxon>
        <taxon>Flavobacteriaceae</taxon>
        <taxon>Zobellia</taxon>
    </lineage>
</organism>
<evidence type="ECO:0000256" key="1">
    <source>
        <dbReference type="SAM" id="MobiDB-lite"/>
    </source>
</evidence>
<dbReference type="PROSITE" id="PS51841">
    <property type="entry name" value="LTD"/>
    <property type="match status" value="1"/>
</dbReference>
<comment type="caution">
    <text evidence="3">The sequence shown here is derived from an EMBL/GenBank/DDBJ whole genome shotgun (WGS) entry which is preliminary data.</text>
</comment>
<dbReference type="RefSeq" id="WP_214610319.1">
    <property type="nucleotide sequence ID" value="NZ_JACATN010000001.1"/>
</dbReference>
<feature type="compositionally biased region" description="Basic and acidic residues" evidence="1">
    <location>
        <begin position="449"/>
        <end position="459"/>
    </location>
</feature>
<dbReference type="SUPFAM" id="SSF74853">
    <property type="entry name" value="Lamin A/C globular tail domain"/>
    <property type="match status" value="1"/>
</dbReference>